<dbReference type="Gene3D" id="2.60.40.10">
    <property type="entry name" value="Immunoglobulins"/>
    <property type="match status" value="1"/>
</dbReference>
<accession>A0AA35TT44</accession>
<feature type="non-terminal residue" evidence="3">
    <location>
        <position position="1"/>
    </location>
</feature>
<dbReference type="InterPro" id="IPR036116">
    <property type="entry name" value="FN3_sf"/>
</dbReference>
<keyword evidence="4" id="KW-1185">Reference proteome</keyword>
<dbReference type="PANTHER" id="PTHR46708">
    <property type="entry name" value="TENASCIN"/>
    <property type="match status" value="1"/>
</dbReference>
<dbReference type="PROSITE" id="PS50853">
    <property type="entry name" value="FN3"/>
    <property type="match status" value="1"/>
</dbReference>
<evidence type="ECO:0000313" key="4">
    <source>
        <dbReference type="Proteomes" id="UP001174909"/>
    </source>
</evidence>
<dbReference type="PANTHER" id="PTHR46708:SF10">
    <property type="entry name" value="RECEPTOR-TYPE TYROSINE-PROTEIN PHOSPHATASE ETA-LIKE"/>
    <property type="match status" value="1"/>
</dbReference>
<keyword evidence="1" id="KW-0677">Repeat</keyword>
<reference evidence="3" key="1">
    <citation type="submission" date="2023-03" db="EMBL/GenBank/DDBJ databases">
        <authorList>
            <person name="Steffen K."/>
            <person name="Cardenas P."/>
        </authorList>
    </citation>
    <scope>NUCLEOTIDE SEQUENCE</scope>
</reference>
<gene>
    <name evidence="3" type="ORF">GBAR_LOCUS29497</name>
</gene>
<dbReference type="InterPro" id="IPR050991">
    <property type="entry name" value="ECM_Regulatory_Proteins"/>
</dbReference>
<organism evidence="3 4">
    <name type="scientific">Geodia barretti</name>
    <name type="common">Barrett's horny sponge</name>
    <dbReference type="NCBI Taxonomy" id="519541"/>
    <lineage>
        <taxon>Eukaryota</taxon>
        <taxon>Metazoa</taxon>
        <taxon>Porifera</taxon>
        <taxon>Demospongiae</taxon>
        <taxon>Heteroscleromorpha</taxon>
        <taxon>Tetractinellida</taxon>
        <taxon>Astrophorina</taxon>
        <taxon>Geodiidae</taxon>
        <taxon>Geodia</taxon>
    </lineage>
</organism>
<name>A0AA35TT44_GEOBA</name>
<dbReference type="EMBL" id="CASHTH010004132">
    <property type="protein sequence ID" value="CAI8053975.1"/>
    <property type="molecule type" value="Genomic_DNA"/>
</dbReference>
<evidence type="ECO:0000259" key="2">
    <source>
        <dbReference type="PROSITE" id="PS50853"/>
    </source>
</evidence>
<evidence type="ECO:0000313" key="3">
    <source>
        <dbReference type="EMBL" id="CAI8053975.1"/>
    </source>
</evidence>
<sequence>TPAPSPPSNVRVSQNGLNSLLVTWTPSAGPNVTGYTIYYQQIDGRQNGSVKAVETDTSIVITGLTLGANFSISVVTNSSTLPSIVTYGPNVTIQQKVAYTVEDFEVISVSETSLTFSWSQPSAGAHLTTGYNLTCVPLLTGIPFPSVPSPVGTNPHLSHTVWTLLWSSIQLQHLHHI</sequence>
<dbReference type="InterPro" id="IPR003961">
    <property type="entry name" value="FN3_dom"/>
</dbReference>
<feature type="domain" description="Fibronectin type-III" evidence="2">
    <location>
        <begin position="6"/>
        <end position="103"/>
    </location>
</feature>
<proteinExistence type="predicted"/>
<evidence type="ECO:0000256" key="1">
    <source>
        <dbReference type="ARBA" id="ARBA00022737"/>
    </source>
</evidence>
<dbReference type="Proteomes" id="UP001174909">
    <property type="component" value="Unassembled WGS sequence"/>
</dbReference>
<dbReference type="AlphaFoldDB" id="A0AA35TT44"/>
<protein>
    <recommendedName>
        <fullName evidence="2">Fibronectin type-III domain-containing protein</fullName>
    </recommendedName>
</protein>
<dbReference type="CDD" id="cd00063">
    <property type="entry name" value="FN3"/>
    <property type="match status" value="1"/>
</dbReference>
<dbReference type="SMART" id="SM00060">
    <property type="entry name" value="FN3"/>
    <property type="match status" value="1"/>
</dbReference>
<comment type="caution">
    <text evidence="3">The sequence shown here is derived from an EMBL/GenBank/DDBJ whole genome shotgun (WGS) entry which is preliminary data.</text>
</comment>
<dbReference type="InterPro" id="IPR013783">
    <property type="entry name" value="Ig-like_fold"/>
</dbReference>
<dbReference type="Pfam" id="PF00041">
    <property type="entry name" value="fn3"/>
    <property type="match status" value="1"/>
</dbReference>
<dbReference type="SUPFAM" id="SSF49265">
    <property type="entry name" value="Fibronectin type III"/>
    <property type="match status" value="1"/>
</dbReference>